<gene>
    <name evidence="1" type="ordered locus">MA_3888</name>
</gene>
<dbReference type="AlphaFoldDB" id="Q8TJA0"/>
<accession>Q8TJA0</accession>
<evidence type="ECO:0000313" key="1">
    <source>
        <dbReference type="EMBL" id="AAM07239.1"/>
    </source>
</evidence>
<protein>
    <submittedName>
        <fullName evidence="1">Uncharacterized protein</fullName>
    </submittedName>
</protein>
<proteinExistence type="predicted"/>
<name>Q8TJA0_METAC</name>
<dbReference type="KEGG" id="mac:MA_3888"/>
<dbReference type="HOGENOM" id="CLU_197248_0_0_2"/>
<sequence>MTEESCMVNFDAPTFCIECKAWLKRQVIGSNVFYYCRSCGRVSSEVCLSGGSGMHHSQKPFAQRASSVTGLEVSENAQNAIVES</sequence>
<evidence type="ECO:0000313" key="2">
    <source>
        <dbReference type="Proteomes" id="UP000002487"/>
    </source>
</evidence>
<dbReference type="Proteomes" id="UP000002487">
    <property type="component" value="Chromosome"/>
</dbReference>
<reference evidence="1 2" key="1">
    <citation type="journal article" date="2002" name="Genome Res.">
        <title>The genome of Methanosarcina acetivorans reveals extensive metabolic and physiological diversity.</title>
        <authorList>
            <person name="Galagan J.E."/>
            <person name="Nusbaum C."/>
            <person name="Roy A."/>
            <person name="Endrizzi M.G."/>
            <person name="Macdonald P."/>
            <person name="FitzHugh W."/>
            <person name="Calvo S."/>
            <person name="Engels R."/>
            <person name="Smirnov S."/>
            <person name="Atnoor D."/>
            <person name="Brown A."/>
            <person name="Allen N."/>
            <person name="Naylor J."/>
            <person name="Stange-Thomann N."/>
            <person name="DeArellano K."/>
            <person name="Johnson R."/>
            <person name="Linton L."/>
            <person name="McEwan P."/>
            <person name="McKernan K."/>
            <person name="Talamas J."/>
            <person name="Tirrell A."/>
            <person name="Ye W."/>
            <person name="Zimmer A."/>
            <person name="Barber R.D."/>
            <person name="Cann I."/>
            <person name="Graham D.E."/>
            <person name="Grahame D.A."/>
            <person name="Guss A."/>
            <person name="Hedderich R."/>
            <person name="Ingram-Smith C."/>
            <person name="Kuettner C.H."/>
            <person name="Krzycki J.A."/>
            <person name="Leigh J.A."/>
            <person name="Li W."/>
            <person name="Liu J."/>
            <person name="Mukhopadhyay B."/>
            <person name="Reeve J.N."/>
            <person name="Smith K."/>
            <person name="Springer T.A."/>
            <person name="Umayam L.A."/>
            <person name="White O."/>
            <person name="White R.H."/>
            <person name="de Macario E.C."/>
            <person name="Ferry J.G."/>
            <person name="Jarrell K.F."/>
            <person name="Jing H."/>
            <person name="Macario A.J.L."/>
            <person name="Paulsen I."/>
            <person name="Pritchett M."/>
            <person name="Sowers K.R."/>
            <person name="Swanson R.V."/>
            <person name="Zinder S.H."/>
            <person name="Lander E."/>
            <person name="Metcalf W.W."/>
            <person name="Birren B."/>
        </authorList>
    </citation>
    <scope>NUCLEOTIDE SEQUENCE [LARGE SCALE GENOMIC DNA]</scope>
    <source>
        <strain evidence="2">ATCC 35395 / DSM 2834 / JCM 12185 / C2A</strain>
    </source>
</reference>
<organism evidence="1 2">
    <name type="scientific">Methanosarcina acetivorans (strain ATCC 35395 / DSM 2834 / JCM 12185 / C2A)</name>
    <dbReference type="NCBI Taxonomy" id="188937"/>
    <lineage>
        <taxon>Archaea</taxon>
        <taxon>Methanobacteriati</taxon>
        <taxon>Methanobacteriota</taxon>
        <taxon>Stenosarchaea group</taxon>
        <taxon>Methanomicrobia</taxon>
        <taxon>Methanosarcinales</taxon>
        <taxon>Methanosarcinaceae</taxon>
        <taxon>Methanosarcina</taxon>
    </lineage>
</organism>
<dbReference type="EMBL" id="AE010299">
    <property type="protein sequence ID" value="AAM07239.1"/>
    <property type="molecule type" value="Genomic_DNA"/>
</dbReference>
<keyword evidence="2" id="KW-1185">Reference proteome</keyword>
<dbReference type="InParanoid" id="Q8TJA0"/>
<dbReference type="EnsemblBacteria" id="AAM07239">
    <property type="protein sequence ID" value="AAM07239"/>
    <property type="gene ID" value="MA_3888"/>
</dbReference>